<dbReference type="EMBL" id="JANIIK010000047">
    <property type="protein sequence ID" value="KAJ3600509.1"/>
    <property type="molecule type" value="Genomic_DNA"/>
</dbReference>
<reference evidence="2" key="1">
    <citation type="submission" date="2022-07" db="EMBL/GenBank/DDBJ databases">
        <title>Chromosome-level genome of Muraenolepis orangiensis.</title>
        <authorList>
            <person name="Kim J."/>
        </authorList>
    </citation>
    <scope>NUCLEOTIDE SEQUENCE</scope>
    <source>
        <strain evidence="2">KU_S4_2022</strain>
        <tissue evidence="2">Muscle</tissue>
    </source>
</reference>
<organism evidence="2 3">
    <name type="scientific">Muraenolepis orangiensis</name>
    <name type="common">Patagonian moray cod</name>
    <dbReference type="NCBI Taxonomy" id="630683"/>
    <lineage>
        <taxon>Eukaryota</taxon>
        <taxon>Metazoa</taxon>
        <taxon>Chordata</taxon>
        <taxon>Craniata</taxon>
        <taxon>Vertebrata</taxon>
        <taxon>Euteleostomi</taxon>
        <taxon>Actinopterygii</taxon>
        <taxon>Neopterygii</taxon>
        <taxon>Teleostei</taxon>
        <taxon>Neoteleostei</taxon>
        <taxon>Acanthomorphata</taxon>
        <taxon>Zeiogadaria</taxon>
        <taxon>Gadariae</taxon>
        <taxon>Gadiformes</taxon>
        <taxon>Muraenolepidoidei</taxon>
        <taxon>Muraenolepididae</taxon>
        <taxon>Muraenolepis</taxon>
    </lineage>
</organism>
<feature type="transmembrane region" description="Helical" evidence="1">
    <location>
        <begin position="53"/>
        <end position="73"/>
    </location>
</feature>
<proteinExistence type="predicted"/>
<dbReference type="AlphaFoldDB" id="A0A9Q0E5Q4"/>
<evidence type="ECO:0000313" key="3">
    <source>
        <dbReference type="Proteomes" id="UP001148018"/>
    </source>
</evidence>
<name>A0A9Q0E5Q4_9TELE</name>
<keyword evidence="1" id="KW-1133">Transmembrane helix</keyword>
<evidence type="ECO:0000256" key="1">
    <source>
        <dbReference type="SAM" id="Phobius"/>
    </source>
</evidence>
<dbReference type="OrthoDB" id="9907795at2759"/>
<keyword evidence="1" id="KW-0812">Transmembrane</keyword>
<evidence type="ECO:0000313" key="2">
    <source>
        <dbReference type="EMBL" id="KAJ3600509.1"/>
    </source>
</evidence>
<accession>A0A9Q0E5Q4</accession>
<keyword evidence="1" id="KW-0472">Membrane</keyword>
<feature type="transmembrane region" description="Helical" evidence="1">
    <location>
        <begin position="93"/>
        <end position="119"/>
    </location>
</feature>
<gene>
    <name evidence="2" type="ORF">NHX12_031490</name>
</gene>
<keyword evidence="3" id="KW-1185">Reference proteome</keyword>
<comment type="caution">
    <text evidence="2">The sequence shown here is derived from an EMBL/GenBank/DDBJ whole genome shotgun (WGS) entry which is preliminary data.</text>
</comment>
<dbReference type="Proteomes" id="UP001148018">
    <property type="component" value="Unassembled WGS sequence"/>
</dbReference>
<protein>
    <submittedName>
        <fullName evidence="2">Uncharacterized protein</fullName>
    </submittedName>
</protein>
<sequence>MTISSKEEQAMLPTVPGCPSGGSHTLKSNTCIEISNCHLVTATLCQDRHHRRLAICSIICGLTCIGITSLIYSAREELNQEKAQMFSKKAKKYGILSIVVWIIILVSLPCLVVLGSYLLTKIN</sequence>